<dbReference type="PANTHER" id="PTHR16631:SF26">
    <property type="entry name" value="GLUCAN 1,3-BETA-GLUCOSIDASE"/>
    <property type="match status" value="1"/>
</dbReference>
<evidence type="ECO:0000256" key="12">
    <source>
        <dbReference type="RuleBase" id="RU004335"/>
    </source>
</evidence>
<evidence type="ECO:0000256" key="9">
    <source>
        <dbReference type="ARBA" id="ARBA00036824"/>
    </source>
</evidence>
<keyword evidence="15" id="KW-1185">Reference proteome</keyword>
<evidence type="ECO:0000256" key="5">
    <source>
        <dbReference type="ARBA" id="ARBA00022729"/>
    </source>
</evidence>
<dbReference type="SUPFAM" id="SSF51445">
    <property type="entry name" value="(Trans)glycosidases"/>
    <property type="match status" value="1"/>
</dbReference>
<dbReference type="AlphaFoldDB" id="A0A4S3JPD1"/>
<evidence type="ECO:0000256" key="3">
    <source>
        <dbReference type="ARBA" id="ARBA00022512"/>
    </source>
</evidence>
<dbReference type="PANTHER" id="PTHR16631">
    <property type="entry name" value="GLUCAN 1,3-BETA-GLUCOSIDASE"/>
    <property type="match status" value="1"/>
</dbReference>
<evidence type="ECO:0000256" key="10">
    <source>
        <dbReference type="ARBA" id="ARBA00038929"/>
    </source>
</evidence>
<dbReference type="Pfam" id="PF00332">
    <property type="entry name" value="Glyco_hydro_17"/>
    <property type="match status" value="1"/>
</dbReference>
<dbReference type="GO" id="GO:0042973">
    <property type="term" value="F:glucan endo-1,3-beta-D-glucosidase activity"/>
    <property type="evidence" value="ECO:0007669"/>
    <property type="project" value="TreeGrafter"/>
</dbReference>
<name>A0A4S3JPD1_9EURO</name>
<comment type="catalytic activity">
    <reaction evidence="9">
        <text>Successive hydrolysis of beta-D-glucose units from the non-reducing ends of (1-&gt;3)-beta-D-glucans, releasing alpha-glucose.</text>
        <dbReference type="EC" id="3.2.1.58"/>
    </reaction>
</comment>
<dbReference type="Gene3D" id="3.20.20.80">
    <property type="entry name" value="Glycosidases"/>
    <property type="match status" value="1"/>
</dbReference>
<dbReference type="GO" id="GO:0005576">
    <property type="term" value="C:extracellular region"/>
    <property type="evidence" value="ECO:0007669"/>
    <property type="project" value="TreeGrafter"/>
</dbReference>
<evidence type="ECO:0000256" key="4">
    <source>
        <dbReference type="ARBA" id="ARBA00022525"/>
    </source>
</evidence>
<dbReference type="GO" id="GO:0005975">
    <property type="term" value="P:carbohydrate metabolic process"/>
    <property type="evidence" value="ECO:0007669"/>
    <property type="project" value="InterPro"/>
</dbReference>
<protein>
    <recommendedName>
        <fullName evidence="10">glucan 1,3-beta-glucosidase</fullName>
        <ecNumber evidence="10">3.2.1.58</ecNumber>
    </recommendedName>
    <alternativeName>
        <fullName evidence="11">Exo-1,3-beta-glucanase</fullName>
    </alternativeName>
</protein>
<sequence length="310" mass="34327">MRVTTLLPYVLAAIPAVAAERGQLGLALGNKNPKGDCKTTSDYEADFDAIKGVTTLVRTYSSNDCDTAKNIIPAAKKKQFKVVLGVWSFSAPLRPDYDQSFNEDFNALKKYLPNNEDVVQAITVGSEVLYRGSLPAGKLKDRIIQVVDEFPKITVGTVDSWNKFADGSYNDIISDPKINYFLANGFSYWQGQPIGNATNTYFDDMAQAKARVEQSAGGRKVRFGNGETGWPTDGGTDYEAAKASTKFAEEYWKNAVCGILTWGVDVFYFEAFDEPWKPTSKGDNGEEKDETKWGLFTADRKPKFNTDCPK</sequence>
<keyword evidence="5 13" id="KW-0732">Signal</keyword>
<evidence type="ECO:0000256" key="13">
    <source>
        <dbReference type="SAM" id="SignalP"/>
    </source>
</evidence>
<comment type="subcellular location">
    <subcellularLocation>
        <location evidence="1">Secreted</location>
        <location evidence="1">Cell wall</location>
    </subcellularLocation>
</comment>
<dbReference type="InterPro" id="IPR017853">
    <property type="entry name" value="GH"/>
</dbReference>
<feature type="signal peptide" evidence="13">
    <location>
        <begin position="1"/>
        <end position="19"/>
    </location>
</feature>
<dbReference type="GO" id="GO:0009277">
    <property type="term" value="C:fungal-type cell wall"/>
    <property type="evidence" value="ECO:0007669"/>
    <property type="project" value="TreeGrafter"/>
</dbReference>
<reference evidence="14 15" key="1">
    <citation type="submission" date="2019-03" db="EMBL/GenBank/DDBJ databases">
        <title>The genome sequence of a newly discovered highly antifungal drug resistant Aspergillus species, Aspergillus tanneri NIH 1004.</title>
        <authorList>
            <person name="Mounaud S."/>
            <person name="Singh I."/>
            <person name="Joardar V."/>
            <person name="Pakala S."/>
            <person name="Pakala S."/>
            <person name="Venepally P."/>
            <person name="Hoover J."/>
            <person name="Nierman W."/>
            <person name="Chung J."/>
            <person name="Losada L."/>
        </authorList>
    </citation>
    <scope>NUCLEOTIDE SEQUENCE [LARGE SCALE GENOMIC DNA]</scope>
    <source>
        <strain evidence="14 15">NIH1004</strain>
    </source>
</reference>
<dbReference type="STRING" id="1220188.A0A4S3JPD1"/>
<keyword evidence="3" id="KW-0134">Cell wall</keyword>
<gene>
    <name evidence="14" type="ORF">EYZ11_002956</name>
</gene>
<keyword evidence="6" id="KW-0378">Hydrolase</keyword>
<comment type="caution">
    <text evidence="14">The sequence shown here is derived from an EMBL/GenBank/DDBJ whole genome shotgun (WGS) entry which is preliminary data.</text>
</comment>
<keyword evidence="7" id="KW-0325">Glycoprotein</keyword>
<dbReference type="Proteomes" id="UP000308092">
    <property type="component" value="Unassembled WGS sequence"/>
</dbReference>
<evidence type="ECO:0000256" key="6">
    <source>
        <dbReference type="ARBA" id="ARBA00022801"/>
    </source>
</evidence>
<organism evidence="14 15">
    <name type="scientific">Aspergillus tanneri</name>
    <dbReference type="NCBI Taxonomy" id="1220188"/>
    <lineage>
        <taxon>Eukaryota</taxon>
        <taxon>Fungi</taxon>
        <taxon>Dikarya</taxon>
        <taxon>Ascomycota</taxon>
        <taxon>Pezizomycotina</taxon>
        <taxon>Eurotiomycetes</taxon>
        <taxon>Eurotiomycetidae</taxon>
        <taxon>Eurotiales</taxon>
        <taxon>Aspergillaceae</taxon>
        <taxon>Aspergillus</taxon>
        <taxon>Aspergillus subgen. Circumdati</taxon>
    </lineage>
</organism>
<accession>A0A4S3JPD1</accession>
<keyword evidence="8" id="KW-0326">Glycosidase</keyword>
<dbReference type="GO" id="GO:0004338">
    <property type="term" value="F:glucan exo-1,3-beta-glucosidase activity"/>
    <property type="evidence" value="ECO:0007669"/>
    <property type="project" value="UniProtKB-EC"/>
</dbReference>
<evidence type="ECO:0000256" key="1">
    <source>
        <dbReference type="ARBA" id="ARBA00004191"/>
    </source>
</evidence>
<dbReference type="EC" id="3.2.1.58" evidence="10"/>
<evidence type="ECO:0000256" key="7">
    <source>
        <dbReference type="ARBA" id="ARBA00023180"/>
    </source>
</evidence>
<evidence type="ECO:0000256" key="2">
    <source>
        <dbReference type="ARBA" id="ARBA00008773"/>
    </source>
</evidence>
<dbReference type="InterPro" id="IPR000490">
    <property type="entry name" value="Glyco_hydro_17"/>
</dbReference>
<evidence type="ECO:0000313" key="14">
    <source>
        <dbReference type="EMBL" id="THC97533.1"/>
    </source>
</evidence>
<evidence type="ECO:0000313" key="15">
    <source>
        <dbReference type="Proteomes" id="UP000308092"/>
    </source>
</evidence>
<feature type="chain" id="PRO_5020655679" description="glucan 1,3-beta-glucosidase" evidence="13">
    <location>
        <begin position="20"/>
        <end position="310"/>
    </location>
</feature>
<dbReference type="GO" id="GO:0009986">
    <property type="term" value="C:cell surface"/>
    <property type="evidence" value="ECO:0007669"/>
    <property type="project" value="TreeGrafter"/>
</dbReference>
<dbReference type="VEuPathDB" id="FungiDB:EYZ11_002956"/>
<proteinExistence type="inferred from homology"/>
<comment type="similarity">
    <text evidence="2 12">Belongs to the glycosyl hydrolase 17 family.</text>
</comment>
<keyword evidence="4" id="KW-0964">Secreted</keyword>
<dbReference type="EMBL" id="SOSA01000071">
    <property type="protein sequence ID" value="THC97533.1"/>
    <property type="molecule type" value="Genomic_DNA"/>
</dbReference>
<dbReference type="GO" id="GO:0071555">
    <property type="term" value="P:cell wall organization"/>
    <property type="evidence" value="ECO:0007669"/>
    <property type="project" value="TreeGrafter"/>
</dbReference>
<dbReference type="InterPro" id="IPR050732">
    <property type="entry name" value="Beta-glucan_modifiers"/>
</dbReference>
<evidence type="ECO:0000256" key="8">
    <source>
        <dbReference type="ARBA" id="ARBA00023295"/>
    </source>
</evidence>
<evidence type="ECO:0000256" key="11">
    <source>
        <dbReference type="ARBA" id="ARBA00041761"/>
    </source>
</evidence>